<keyword evidence="3" id="KW-1185">Reference proteome</keyword>
<dbReference type="AlphaFoldDB" id="A0A383WIA1"/>
<dbReference type="EMBL" id="FNXT01001276">
    <property type="protein sequence ID" value="SZX77188.1"/>
    <property type="molecule type" value="Genomic_DNA"/>
</dbReference>
<dbReference type="InterPro" id="IPR032675">
    <property type="entry name" value="LRR_dom_sf"/>
</dbReference>
<organism evidence="2 3">
    <name type="scientific">Tetradesmus obliquus</name>
    <name type="common">Green alga</name>
    <name type="synonym">Acutodesmus obliquus</name>
    <dbReference type="NCBI Taxonomy" id="3088"/>
    <lineage>
        <taxon>Eukaryota</taxon>
        <taxon>Viridiplantae</taxon>
        <taxon>Chlorophyta</taxon>
        <taxon>core chlorophytes</taxon>
        <taxon>Chlorophyceae</taxon>
        <taxon>CS clade</taxon>
        <taxon>Sphaeropleales</taxon>
        <taxon>Scenedesmaceae</taxon>
        <taxon>Tetradesmus</taxon>
    </lineage>
</organism>
<evidence type="ECO:0000313" key="3">
    <source>
        <dbReference type="Proteomes" id="UP000256970"/>
    </source>
</evidence>
<reference evidence="2 3" key="1">
    <citation type="submission" date="2016-10" db="EMBL/GenBank/DDBJ databases">
        <authorList>
            <person name="Cai Z."/>
        </authorList>
    </citation>
    <scope>NUCLEOTIDE SEQUENCE [LARGE SCALE GENOMIC DNA]</scope>
</reference>
<dbReference type="SUPFAM" id="SSF52047">
    <property type="entry name" value="RNI-like"/>
    <property type="match status" value="1"/>
</dbReference>
<evidence type="ECO:0000313" key="2">
    <source>
        <dbReference type="EMBL" id="SZX77188.1"/>
    </source>
</evidence>
<protein>
    <submittedName>
        <fullName evidence="2">Uncharacterized protein</fullName>
    </submittedName>
</protein>
<dbReference type="Proteomes" id="UP000256970">
    <property type="component" value="Unassembled WGS sequence"/>
</dbReference>
<dbReference type="GO" id="GO:0005930">
    <property type="term" value="C:axoneme"/>
    <property type="evidence" value="ECO:0007669"/>
    <property type="project" value="UniProtKB-SubCell"/>
</dbReference>
<name>A0A383WIA1_TETOB</name>
<accession>A0A383WIA1</accession>
<evidence type="ECO:0000256" key="1">
    <source>
        <dbReference type="ARBA" id="ARBA00004430"/>
    </source>
</evidence>
<gene>
    <name evidence="2" type="ORF">BQ4739_LOCUS17530</name>
</gene>
<comment type="subcellular location">
    <subcellularLocation>
        <location evidence="1">Cytoplasm</location>
        <location evidence="1">Cytoskeleton</location>
        <location evidence="1">Cilium axoneme</location>
    </subcellularLocation>
</comment>
<sequence>MGNITSSTTRSSSSSSYCSISRSSSSSSASSYCSISSCSSASSAIMQLATNKATASNHISLFDPRLLRPLLHHTSISQDQQAVATLLMTSKQLQEAVAEVLAGQLPVVLYMVREQRLRLLAAWLCKHAGLVKSLAVQRVSLQTRPQSEEWRTAASSALERTLAAAAASGSLQLQSFSFGDAAGPGLLQQLPAAHLTQLKTRTLFNCAASFEAVARLTSLRELRLTKYDYTTSDDASVPAEGLQRFAAGLRQLTQLQMRTVTPAQLQLLPPQLQQLHAGVLVDWGSATDIATLCRPQMTVLHSLCIATGDLPGADRQQDTVLAPLSALQLTRLKLGDVRSVQLHHLQLPQLQQLVVNHTYRQQGQLRMGHITALRKLSMQHLSTALRVGDQMPPNLQELHCGLWGVIQQEGDARECMGLEIILALTRLEVLQLEFGNAATATAEELQQLSSLSSLQEVRLSFMEDADALAADAAAALQARPLKSFDWVTLDISDLLLQQLAQLQGLTQLELQAMAFNGHRADAVLGQLAPALQQLTELRCFDIYAKRDDTNVMEPAGDSVEGVKAFLQAVGGLSLLGEVRVKYPCRLRKAAQQQLRCWLQQQLPSKLAQGRCRVDKNEPDVWLCTTPISGHDWDEW</sequence>
<dbReference type="Gene3D" id="3.80.10.10">
    <property type="entry name" value="Ribonuclease Inhibitor"/>
    <property type="match status" value="1"/>
</dbReference>
<proteinExistence type="predicted"/>